<dbReference type="PANTHER" id="PTHR22911:SF137">
    <property type="entry name" value="SOLUTE CARRIER FAMILY 35 MEMBER G2-RELATED"/>
    <property type="match status" value="1"/>
</dbReference>
<evidence type="ECO:0000313" key="10">
    <source>
        <dbReference type="EMBL" id="QKD83879.1"/>
    </source>
</evidence>
<dbReference type="EMBL" id="CP053661">
    <property type="protein sequence ID" value="QKD83879.1"/>
    <property type="molecule type" value="Genomic_DNA"/>
</dbReference>
<evidence type="ECO:0000256" key="3">
    <source>
        <dbReference type="ARBA" id="ARBA00022448"/>
    </source>
</evidence>
<keyword evidence="7 8" id="KW-0472">Membrane</keyword>
<keyword evidence="3" id="KW-0813">Transport</keyword>
<feature type="transmembrane region" description="Helical" evidence="8">
    <location>
        <begin position="131"/>
        <end position="148"/>
    </location>
</feature>
<evidence type="ECO:0000313" key="11">
    <source>
        <dbReference type="Proteomes" id="UP000505210"/>
    </source>
</evidence>
<evidence type="ECO:0000256" key="2">
    <source>
        <dbReference type="ARBA" id="ARBA00007362"/>
    </source>
</evidence>
<evidence type="ECO:0000259" key="9">
    <source>
        <dbReference type="Pfam" id="PF00892"/>
    </source>
</evidence>
<dbReference type="NCBIfam" id="TIGR00688">
    <property type="entry name" value="rarD"/>
    <property type="match status" value="1"/>
</dbReference>
<comment type="similarity">
    <text evidence="2">Belongs to the EamA transporter family.</text>
</comment>
<feature type="transmembrane region" description="Helical" evidence="8">
    <location>
        <begin position="99"/>
        <end position="119"/>
    </location>
</feature>
<feature type="transmembrane region" description="Helical" evidence="8">
    <location>
        <begin position="178"/>
        <end position="194"/>
    </location>
</feature>
<keyword evidence="4" id="KW-1003">Cell membrane</keyword>
<dbReference type="InterPro" id="IPR004626">
    <property type="entry name" value="RarD"/>
</dbReference>
<dbReference type="GO" id="GO:0005886">
    <property type="term" value="C:plasma membrane"/>
    <property type="evidence" value="ECO:0007669"/>
    <property type="project" value="UniProtKB-SubCell"/>
</dbReference>
<feature type="transmembrane region" description="Helical" evidence="8">
    <location>
        <begin position="236"/>
        <end position="256"/>
    </location>
</feature>
<accession>A0A6M8B8Z3</accession>
<evidence type="ECO:0000256" key="8">
    <source>
        <dbReference type="SAM" id="Phobius"/>
    </source>
</evidence>
<keyword evidence="5 8" id="KW-0812">Transmembrane</keyword>
<dbReference type="InterPro" id="IPR037185">
    <property type="entry name" value="EmrE-like"/>
</dbReference>
<feature type="transmembrane region" description="Helical" evidence="8">
    <location>
        <begin position="206"/>
        <end position="224"/>
    </location>
</feature>
<evidence type="ECO:0000256" key="5">
    <source>
        <dbReference type="ARBA" id="ARBA00022692"/>
    </source>
</evidence>
<comment type="subcellular location">
    <subcellularLocation>
        <location evidence="1">Cell membrane</location>
        <topology evidence="1">Multi-pass membrane protein</topology>
    </subcellularLocation>
</comment>
<evidence type="ECO:0000256" key="4">
    <source>
        <dbReference type="ARBA" id="ARBA00022475"/>
    </source>
</evidence>
<dbReference type="Proteomes" id="UP000505210">
    <property type="component" value="Chromosome"/>
</dbReference>
<keyword evidence="11" id="KW-1185">Reference proteome</keyword>
<dbReference type="AlphaFoldDB" id="A0A6M8B8Z3"/>
<evidence type="ECO:0000256" key="1">
    <source>
        <dbReference type="ARBA" id="ARBA00004651"/>
    </source>
</evidence>
<feature type="transmembrane region" description="Helical" evidence="8">
    <location>
        <begin position="268"/>
        <end position="287"/>
    </location>
</feature>
<evidence type="ECO:0000256" key="7">
    <source>
        <dbReference type="ARBA" id="ARBA00023136"/>
    </source>
</evidence>
<dbReference type="Pfam" id="PF00892">
    <property type="entry name" value="EamA"/>
    <property type="match status" value="2"/>
</dbReference>
<protein>
    <submittedName>
        <fullName evidence="10">EamA family transporter RarD</fullName>
    </submittedName>
</protein>
<feature type="transmembrane region" description="Helical" evidence="8">
    <location>
        <begin position="293"/>
        <end position="315"/>
    </location>
</feature>
<keyword evidence="6 8" id="KW-1133">Transmembrane helix</keyword>
<sequence length="322" mass="35893">MGRSFAFKHYHSKALPLNFVNPKPSLGSVSFRRESGLIYALLAYTAWGLLPIYWKAFGSVSSIEVLSHRFFWSAVFLISVLVAQDRRAELQAIGRSPRTLGILLITALLLAFNWGLYIYGVNSDRVVETSLGYFINPLVSVLLGFVVLKERLHWGQQLAVALATLGVIYFIWQLGTVPWIALFLAFSFALYGLVRKIVPVSPVVGLTIEALWVAPAAILFISFGDVTGTGHFSDSLGLMLLFMGCGIVTSFPLLWFNNAAKRLQLSTLGFMQYLAPSLQLLLGVFLYREPFTPAHAVTFGCIWLALLIYSTTSWLRTRTQRI</sequence>
<gene>
    <name evidence="10" type="primary">rarD</name>
    <name evidence="10" type="ORF">HPC62_18275</name>
</gene>
<proteinExistence type="inferred from homology"/>
<dbReference type="InterPro" id="IPR000620">
    <property type="entry name" value="EamA_dom"/>
</dbReference>
<dbReference type="KEGG" id="theu:HPC62_18275"/>
<organism evidence="10 11">
    <name type="scientific">Thermoleptolyngbya sichuanensis A183</name>
    <dbReference type="NCBI Taxonomy" id="2737172"/>
    <lineage>
        <taxon>Bacteria</taxon>
        <taxon>Bacillati</taxon>
        <taxon>Cyanobacteriota</taxon>
        <taxon>Cyanophyceae</taxon>
        <taxon>Oculatellales</taxon>
        <taxon>Oculatellaceae</taxon>
        <taxon>Thermoleptolyngbya</taxon>
        <taxon>Thermoleptolyngbya sichuanensis</taxon>
    </lineage>
</organism>
<evidence type="ECO:0000256" key="6">
    <source>
        <dbReference type="ARBA" id="ARBA00022989"/>
    </source>
</evidence>
<dbReference type="PANTHER" id="PTHR22911">
    <property type="entry name" value="ACYL-MALONYL CONDENSING ENZYME-RELATED"/>
    <property type="match status" value="1"/>
</dbReference>
<feature type="domain" description="EamA" evidence="9">
    <location>
        <begin position="180"/>
        <end position="310"/>
    </location>
</feature>
<feature type="domain" description="EamA" evidence="9">
    <location>
        <begin position="35"/>
        <end position="170"/>
    </location>
</feature>
<feature type="transmembrane region" description="Helical" evidence="8">
    <location>
        <begin position="66"/>
        <end position="83"/>
    </location>
</feature>
<dbReference type="RefSeq" id="WP_172357951.1">
    <property type="nucleotide sequence ID" value="NZ_CP053661.1"/>
</dbReference>
<reference evidence="10 11" key="1">
    <citation type="submission" date="2020-05" db="EMBL/GenBank/DDBJ databases">
        <title>Complete genome sequence of of a novel Thermoleptolyngbya strain isolated from hot springs of Ganzi, Sichuan China.</title>
        <authorList>
            <person name="Tang J."/>
            <person name="Daroch M."/>
            <person name="Li L."/>
            <person name="Waleron K."/>
            <person name="Waleron M."/>
            <person name="Waleron M."/>
        </authorList>
    </citation>
    <scope>NUCLEOTIDE SEQUENCE [LARGE SCALE GENOMIC DNA]</scope>
    <source>
        <strain evidence="10 11">PKUAC-SCTA183</strain>
    </source>
</reference>
<name>A0A6M8B8Z3_9CYAN</name>
<feature type="transmembrane region" description="Helical" evidence="8">
    <location>
        <begin position="36"/>
        <end position="54"/>
    </location>
</feature>
<dbReference type="SUPFAM" id="SSF103481">
    <property type="entry name" value="Multidrug resistance efflux transporter EmrE"/>
    <property type="match status" value="1"/>
</dbReference>